<evidence type="ECO:0000313" key="3">
    <source>
        <dbReference type="EMBL" id="TKD70848.1"/>
    </source>
</evidence>
<reference evidence="3 4" key="1">
    <citation type="submission" date="2019-04" db="EMBL/GenBank/DDBJ databases">
        <title>Genome sequence of Bacillus hwajinpoensis strain Y2.</title>
        <authorList>
            <person name="Fair J.L."/>
            <person name="Maclea K.S."/>
        </authorList>
    </citation>
    <scope>NUCLEOTIDE SEQUENCE [LARGE SCALE GENOMIC DNA]</scope>
    <source>
        <strain evidence="3 4">Y2</strain>
    </source>
</reference>
<evidence type="ECO:0000256" key="2">
    <source>
        <dbReference type="SAM" id="Phobius"/>
    </source>
</evidence>
<sequence>MKKGLILTLSITGGIAAIIVSVLIGVLIGNADLEENYTEKIKKIKSDITMAEAKVKDEESKLLSIKEHTAAAEEQQSSENEKLEKLQAEVDEVEKLIEEKDAITKENDSLQEDKDKSKKELNKLSDKVKEKKTRGSELDDTIKAKEKELEKLEKTIIRKSEEPIELTAGQYIVGTDLPEGRYQVTNIGDGTNFFVYDSSGMPTVNTILGDGMVGTGDYVFFTNTGDMIETLGRVKLMPVE</sequence>
<evidence type="ECO:0000313" key="4">
    <source>
        <dbReference type="Proteomes" id="UP000310541"/>
    </source>
</evidence>
<keyword evidence="2" id="KW-0812">Transmembrane</keyword>
<dbReference type="AlphaFoldDB" id="A0A4V5PYP1"/>
<dbReference type="Gene3D" id="1.10.287.1490">
    <property type="match status" value="1"/>
</dbReference>
<dbReference type="RefSeq" id="WP_136946922.1">
    <property type="nucleotide sequence ID" value="NZ_SWFM01000002.1"/>
</dbReference>
<accession>A0A4V5PYP1</accession>
<keyword evidence="2" id="KW-1133">Transmembrane helix</keyword>
<feature type="transmembrane region" description="Helical" evidence="2">
    <location>
        <begin position="7"/>
        <end position="28"/>
    </location>
</feature>
<keyword evidence="2" id="KW-0472">Membrane</keyword>
<dbReference type="EMBL" id="SWFM01000002">
    <property type="protein sequence ID" value="TKD70848.1"/>
    <property type="molecule type" value="Genomic_DNA"/>
</dbReference>
<gene>
    <name evidence="3" type="ORF">FBF83_09555</name>
</gene>
<keyword evidence="1" id="KW-0175">Coiled coil</keyword>
<feature type="coiled-coil region" evidence="1">
    <location>
        <begin position="34"/>
        <end position="162"/>
    </location>
</feature>
<comment type="caution">
    <text evidence="3">The sequence shown here is derived from an EMBL/GenBank/DDBJ whole genome shotgun (WGS) entry which is preliminary data.</text>
</comment>
<protein>
    <submittedName>
        <fullName evidence="3">Uncharacterized protein</fullName>
    </submittedName>
</protein>
<proteinExistence type="predicted"/>
<organism evidence="3 4">
    <name type="scientific">Guptibacillus hwajinpoensis</name>
    <dbReference type="NCBI Taxonomy" id="208199"/>
    <lineage>
        <taxon>Bacteria</taxon>
        <taxon>Bacillati</taxon>
        <taxon>Bacillota</taxon>
        <taxon>Bacilli</taxon>
        <taxon>Bacillales</taxon>
        <taxon>Guptibacillaceae</taxon>
        <taxon>Guptibacillus</taxon>
    </lineage>
</organism>
<name>A0A4V5PYP1_9BACL</name>
<dbReference type="OrthoDB" id="1650483at2"/>
<evidence type="ECO:0000256" key="1">
    <source>
        <dbReference type="SAM" id="Coils"/>
    </source>
</evidence>
<dbReference type="Proteomes" id="UP000310541">
    <property type="component" value="Unassembled WGS sequence"/>
</dbReference>